<evidence type="ECO:0000313" key="2">
    <source>
        <dbReference type="EMBL" id="KAJ7746063.1"/>
    </source>
</evidence>
<dbReference type="SUPFAM" id="SSF56019">
    <property type="entry name" value="The spindle assembly checkpoint protein mad2"/>
    <property type="match status" value="1"/>
</dbReference>
<accession>A0AAD7INS1</accession>
<evidence type="ECO:0000313" key="3">
    <source>
        <dbReference type="Proteomes" id="UP001215598"/>
    </source>
</evidence>
<feature type="region of interest" description="Disordered" evidence="1">
    <location>
        <begin position="425"/>
        <end position="452"/>
    </location>
</feature>
<organism evidence="2 3">
    <name type="scientific">Mycena metata</name>
    <dbReference type="NCBI Taxonomy" id="1033252"/>
    <lineage>
        <taxon>Eukaryota</taxon>
        <taxon>Fungi</taxon>
        <taxon>Dikarya</taxon>
        <taxon>Basidiomycota</taxon>
        <taxon>Agaricomycotina</taxon>
        <taxon>Agaricomycetes</taxon>
        <taxon>Agaricomycetidae</taxon>
        <taxon>Agaricales</taxon>
        <taxon>Marasmiineae</taxon>
        <taxon>Mycenaceae</taxon>
        <taxon>Mycena</taxon>
    </lineage>
</organism>
<dbReference type="AlphaFoldDB" id="A0AAD7INS1"/>
<gene>
    <name evidence="2" type="ORF">B0H16DRAFT_1321453</name>
</gene>
<proteinExistence type="predicted"/>
<dbReference type="EMBL" id="JARKIB010000081">
    <property type="protein sequence ID" value="KAJ7746063.1"/>
    <property type="molecule type" value="Genomic_DNA"/>
</dbReference>
<evidence type="ECO:0000256" key="1">
    <source>
        <dbReference type="SAM" id="MobiDB-lite"/>
    </source>
</evidence>
<name>A0AAD7INS1_9AGAR</name>
<protein>
    <submittedName>
        <fullName evidence="2">Uncharacterized protein</fullName>
    </submittedName>
</protein>
<keyword evidence="3" id="KW-1185">Reference proteome</keyword>
<reference evidence="2" key="1">
    <citation type="submission" date="2023-03" db="EMBL/GenBank/DDBJ databases">
        <title>Massive genome expansion in bonnet fungi (Mycena s.s.) driven by repeated elements and novel gene families across ecological guilds.</title>
        <authorList>
            <consortium name="Lawrence Berkeley National Laboratory"/>
            <person name="Harder C.B."/>
            <person name="Miyauchi S."/>
            <person name="Viragh M."/>
            <person name="Kuo A."/>
            <person name="Thoen E."/>
            <person name="Andreopoulos B."/>
            <person name="Lu D."/>
            <person name="Skrede I."/>
            <person name="Drula E."/>
            <person name="Henrissat B."/>
            <person name="Morin E."/>
            <person name="Kohler A."/>
            <person name="Barry K."/>
            <person name="LaButti K."/>
            <person name="Morin E."/>
            <person name="Salamov A."/>
            <person name="Lipzen A."/>
            <person name="Mereny Z."/>
            <person name="Hegedus B."/>
            <person name="Baldrian P."/>
            <person name="Stursova M."/>
            <person name="Weitz H."/>
            <person name="Taylor A."/>
            <person name="Grigoriev I.V."/>
            <person name="Nagy L.G."/>
            <person name="Martin F."/>
            <person name="Kauserud H."/>
        </authorList>
    </citation>
    <scope>NUCLEOTIDE SEQUENCE</scope>
    <source>
        <strain evidence="2">CBHHK182m</strain>
    </source>
</reference>
<feature type="compositionally biased region" description="Acidic residues" evidence="1">
    <location>
        <begin position="425"/>
        <end position="438"/>
    </location>
</feature>
<comment type="caution">
    <text evidence="2">The sequence shown here is derived from an EMBL/GenBank/DDBJ whole genome shotgun (WGS) entry which is preliminary data.</text>
</comment>
<feature type="non-terminal residue" evidence="2">
    <location>
        <position position="1"/>
    </location>
</feature>
<sequence length="746" mass="85966">MVLWILNSLSPQEIRDRIMQPDSAFQTKLVHYLESCHRAEFSMGSLSDVEAHFNLNLKAESKWEGIRNYMPPTHTLPTCPPRPCRDIGCKETCTRCVQFATWWKSFIIDTDDLALRTNVHSHLYSVDDEELDRKKRDWRRKGCMTSKGVCKARFPRKVFPSTVVEDDGHVNTKHLEPMVNRYNPLLTYLSRCNTDVTSLMSGTAVKAVVAYVSDYISKVSLKSYQLFASVFQVFENNATSDHEDEKVHDKSRHMMRQMVNSLSTKMEIGSPMAAMYLLGDLDHYSSHNFVPFAWRSYAFFVRKFWHVEDVADNEEKVLDEKVELTSAEGIIIAGSAVDDYRYRPHIFENVSLYEWVQCSVKSCRSKKERKEFEAYLASLETHQPGTPTGLSAYPTREDDDFDEDSDDEYLVSADEDTFDLDNEILSDTDWDTDDDDETVDRKQAKHDKSRSAKSYPYLRAHPRFLSHHVSCDFSRLHSMIPNFIGGALPRADKGDRSFYCLTILTLFKPWRSPAHLKAPDYSWSQAFSEYSFTARQLNLMSNFNVRYECNDARDDHYAEMQRRLREESKLHQDSVHPRLGVRDDVSSDMDPILYNLSDEDDDGSEDDDDYIGPISKRLKEQEVDMVSLLRSSGWLRRDFVGRLDVTPAFDRVVAPPHSRATWANIVKGERQKFTANKLTNLPVGSPSGNKVRVKWDQVEVLEPEYLYSAPPGAKASAEDMQKSIISDFKLNQEQERAFRLLADHAS</sequence>
<feature type="region of interest" description="Disordered" evidence="1">
    <location>
        <begin position="383"/>
        <end position="405"/>
    </location>
</feature>
<dbReference type="Proteomes" id="UP001215598">
    <property type="component" value="Unassembled WGS sequence"/>
</dbReference>
<dbReference type="InterPro" id="IPR036570">
    <property type="entry name" value="HORMA_dom_sf"/>
</dbReference>